<feature type="domain" description="Saposin A-type" evidence="16">
    <location>
        <begin position="18"/>
        <end position="58"/>
    </location>
</feature>
<feature type="disulfide bond" evidence="14">
    <location>
        <begin position="195"/>
        <end position="270"/>
    </location>
</feature>
<dbReference type="FunFam" id="1.10.225.10:FF:000002">
    <property type="entry name" value="prosaposin isoform X2"/>
    <property type="match status" value="4"/>
</dbReference>
<evidence type="ECO:0000256" key="1">
    <source>
        <dbReference type="ARBA" id="ARBA00004371"/>
    </source>
</evidence>
<dbReference type="GeneID" id="447436"/>
<dbReference type="InterPro" id="IPR007856">
    <property type="entry name" value="SapB_1"/>
</dbReference>
<dbReference type="GO" id="GO:0005764">
    <property type="term" value="C:lysosome"/>
    <property type="evidence" value="ECO:0007669"/>
    <property type="project" value="UniProtKB-UniRule"/>
</dbReference>
<dbReference type="GO" id="GO:0060736">
    <property type="term" value="P:prostate gland growth"/>
    <property type="evidence" value="ECO:0000318"/>
    <property type="project" value="GO_Central"/>
</dbReference>
<dbReference type="PANTHER" id="PTHR11480:SF36">
    <property type="entry name" value="PROSAPOSIN"/>
    <property type="match status" value="1"/>
</dbReference>
<keyword evidence="5" id="KW-0677">Repeat</keyword>
<feature type="disulfide bond" evidence="14">
    <location>
        <begin position="66"/>
        <end position="132"/>
    </location>
</feature>
<organism evidence="17 18">
    <name type="scientific">Xenopus laevis</name>
    <name type="common">African clawed frog</name>
    <dbReference type="NCBI Taxonomy" id="8355"/>
    <lineage>
        <taxon>Eukaryota</taxon>
        <taxon>Metazoa</taxon>
        <taxon>Chordata</taxon>
        <taxon>Craniata</taxon>
        <taxon>Vertebrata</taxon>
        <taxon>Euteleostomi</taxon>
        <taxon>Amphibia</taxon>
        <taxon>Batrachia</taxon>
        <taxon>Anura</taxon>
        <taxon>Pipoidea</taxon>
        <taxon>Pipidae</taxon>
        <taxon>Xenopodinae</taxon>
        <taxon>Xenopus</taxon>
        <taxon>Xenopus</taxon>
    </lineage>
</organism>
<keyword evidence="17" id="KW-1185">Reference proteome</keyword>
<dbReference type="AlphaFoldDB" id="A0A8J1L4M5"/>
<feature type="disulfide bond" evidence="14">
    <location>
        <begin position="198"/>
        <end position="264"/>
    </location>
</feature>
<evidence type="ECO:0000313" key="18">
    <source>
        <dbReference type="RefSeq" id="XP_041424478.1"/>
    </source>
</evidence>
<dbReference type="InterPro" id="IPR008138">
    <property type="entry name" value="SapB_2"/>
</dbReference>
<dbReference type="GO" id="GO:0060742">
    <property type="term" value="P:epithelial cell differentiation involved in prostate gland development"/>
    <property type="evidence" value="ECO:0000318"/>
    <property type="project" value="GO_Central"/>
</dbReference>
<keyword evidence="7" id="KW-0325">Glycoprotein</keyword>
<evidence type="ECO:0000256" key="12">
    <source>
        <dbReference type="ARBA" id="ARBA00040265"/>
    </source>
</evidence>
<feature type="disulfide bond" evidence="14">
    <location>
        <begin position="406"/>
        <end position="479"/>
    </location>
</feature>
<dbReference type="InterPro" id="IPR008139">
    <property type="entry name" value="SaposinB_dom"/>
</dbReference>
<evidence type="ECO:0000256" key="6">
    <source>
        <dbReference type="ARBA" id="ARBA00023157"/>
    </source>
</evidence>
<comment type="function">
    <text evidence="10">Saposin-D is a specific sphingomyelin phosphodiesterase activator (EC 3.1.4.12).</text>
</comment>
<feature type="disulfide bond" evidence="14">
    <location>
        <begin position="94"/>
        <end position="106"/>
    </location>
</feature>
<evidence type="ECO:0000259" key="15">
    <source>
        <dbReference type="PROSITE" id="PS50015"/>
    </source>
</evidence>
<dbReference type="SMART" id="SM00162">
    <property type="entry name" value="SAPA"/>
    <property type="match status" value="2"/>
</dbReference>
<dbReference type="InterPro" id="IPR011001">
    <property type="entry name" value="Saposin-like"/>
</dbReference>
<feature type="domain" description="Saposin B-type" evidence="15">
    <location>
        <begin position="402"/>
        <end position="483"/>
    </location>
</feature>
<keyword evidence="3" id="KW-0964">Secreted</keyword>
<evidence type="ECO:0000259" key="16">
    <source>
        <dbReference type="PROSITE" id="PS51110"/>
    </source>
</evidence>
<evidence type="ECO:0000313" key="17">
    <source>
        <dbReference type="Proteomes" id="UP000186698"/>
    </source>
</evidence>
<feature type="disulfide bond" evidence="14">
    <location>
        <begin position="409"/>
        <end position="473"/>
    </location>
</feature>
<dbReference type="Gene3D" id="1.10.225.10">
    <property type="entry name" value="Saposin-like"/>
    <property type="match status" value="4"/>
</dbReference>
<name>A0A8J1L4M5_XENLA</name>
<dbReference type="PRINTS" id="PR01797">
    <property type="entry name" value="SAPOSIN"/>
</dbReference>
<dbReference type="PROSITE" id="PS51110">
    <property type="entry name" value="SAP_A"/>
    <property type="match status" value="2"/>
</dbReference>
<dbReference type="InterPro" id="IPR051428">
    <property type="entry name" value="Sphingo_Act-Surfact_Prot"/>
</dbReference>
<evidence type="ECO:0000256" key="4">
    <source>
        <dbReference type="ARBA" id="ARBA00022729"/>
    </source>
</evidence>
<evidence type="ECO:0000256" key="8">
    <source>
        <dbReference type="ARBA" id="ARBA00023228"/>
    </source>
</evidence>
<feature type="disulfide bond" evidence="14">
    <location>
        <begin position="63"/>
        <end position="138"/>
    </location>
</feature>
<dbReference type="RefSeq" id="XP_041424478.1">
    <property type="nucleotide sequence ID" value="XM_041568544.1"/>
</dbReference>
<dbReference type="PIRSF" id="PIRSF002431">
    <property type="entry name" value="Saposin"/>
    <property type="match status" value="1"/>
</dbReference>
<protein>
    <recommendedName>
        <fullName evidence="12">Prosaposin</fullName>
    </recommendedName>
</protein>
<dbReference type="GO" id="GO:0006665">
    <property type="term" value="P:sphingolipid metabolic process"/>
    <property type="evidence" value="ECO:0007669"/>
    <property type="project" value="UniProtKB-UniRule"/>
</dbReference>
<feature type="disulfide bond" evidence="14">
    <location>
        <begin position="437"/>
        <end position="448"/>
    </location>
</feature>
<dbReference type="Pfam" id="PF03489">
    <property type="entry name" value="SapB_2"/>
    <property type="match status" value="4"/>
</dbReference>
<evidence type="ECO:0000256" key="11">
    <source>
        <dbReference type="ARBA" id="ARBA00037606"/>
    </source>
</evidence>
<evidence type="ECO:0000256" key="7">
    <source>
        <dbReference type="ARBA" id="ARBA00023180"/>
    </source>
</evidence>
<dbReference type="GO" id="GO:0005615">
    <property type="term" value="C:extracellular space"/>
    <property type="evidence" value="ECO:0000318"/>
    <property type="project" value="GO_Central"/>
</dbReference>
<feature type="signal peptide" evidence="13">
    <location>
        <begin position="1"/>
        <end position="16"/>
    </location>
</feature>
<evidence type="ECO:0000256" key="9">
    <source>
        <dbReference type="ARBA" id="ARBA00037150"/>
    </source>
</evidence>
<proteinExistence type="predicted"/>
<reference evidence="18" key="1">
    <citation type="submission" date="2025-08" db="UniProtKB">
        <authorList>
            <consortium name="RefSeq"/>
        </authorList>
    </citation>
    <scope>IDENTIFICATION</scope>
    <source>
        <strain evidence="18">J_2021</strain>
        <tissue evidence="18">Erythrocytes</tissue>
    </source>
</reference>
<dbReference type="SMART" id="SM00741">
    <property type="entry name" value="SapB"/>
    <property type="match status" value="4"/>
</dbReference>
<dbReference type="PROSITE" id="PS50015">
    <property type="entry name" value="SAP_B"/>
    <property type="match status" value="4"/>
</dbReference>
<feature type="disulfide bond" evidence="14">
    <location>
        <begin position="311"/>
        <end position="384"/>
    </location>
</feature>
<comment type="function">
    <text evidence="11">Saposin-B stimulates the hydrolysis of galacto-cerebroside sulfate by arylsulfatase A (EC 3.1.6.8), GM1 gangliosides by beta-galactosidase (EC 3.2.1.23) and globotriaosylceramide by alpha-galactosidase A (EC 3.2.1.22). Saposin-B forms a solubilizing complex with the substrates of the sphingolipid hydrolases.</text>
</comment>
<dbReference type="InterPro" id="IPR003119">
    <property type="entry name" value="SAP_A"/>
</dbReference>
<feature type="domain" description="Saposin B-type" evidence="15">
    <location>
        <begin position="307"/>
        <end position="388"/>
    </location>
</feature>
<dbReference type="PANTHER" id="PTHR11480">
    <property type="entry name" value="SAPOSIN-RELATED"/>
    <property type="match status" value="1"/>
</dbReference>
<dbReference type="GO" id="GO:0007193">
    <property type="term" value="P:adenylate cyclase-inhibiting G protein-coupled receptor signaling pathway"/>
    <property type="evidence" value="ECO:0000318"/>
    <property type="project" value="GO_Central"/>
</dbReference>
<keyword evidence="8" id="KW-0458">Lysosome</keyword>
<evidence type="ECO:0000256" key="5">
    <source>
        <dbReference type="ARBA" id="ARBA00022737"/>
    </source>
</evidence>
<sequence length="520" mass="58150">MKKFAVLVCALAVVAATPLFGTEQCAKGPEVWCENVRTASQCGAVKHCQQNVWNKPTVKSMPCDFCKEVVTVLGNYLKDNITQDEIKQYLNKVCDFIPDPGLASTCKQEVSDYFTIVLNLLEQELSNPGVLCSSLGLCTSLQRHLASLKQPTQLLTNEIPDVDAAKLVYPYIVNIPQLLYPQEKTLKEPKTGDICNDCTKLVSDVQDALRSNSSFSKKLVDHFLQECNLLDPAIAEMCKSYINQYSDIAIQVLLQMDQQPKQLCGMAGFCDQEKSTPLQNIIPAKSLIPAVKVQPAVKITKNPLPGNNVLCEVCELMVSQLEKLLDNNRTRENIKHGLEKVCKLLPSQYTQKCEDMIEEYSDALIELLEQEANPQAICTALGYCSGSKNLKIVKISAEKAAAGDYCAVCKMLMRYVDELLEKNATEIRIKAFLGRICNFLPDSMQNECSALVNEYEPLFIQLLLEALDPSFICIKVNLCQNKKVLLGTEKCMWGPSYWCKDMETAANCNALEHCRRHVWN</sequence>
<evidence type="ECO:0000256" key="14">
    <source>
        <dbReference type="PIRSR" id="PIRSR002431-1"/>
    </source>
</evidence>
<feature type="chain" id="PRO_5035350991" description="Prosaposin" evidence="13">
    <location>
        <begin position="17"/>
        <end position="520"/>
    </location>
</feature>
<evidence type="ECO:0000256" key="3">
    <source>
        <dbReference type="ARBA" id="ARBA00022525"/>
    </source>
</evidence>
<dbReference type="Pfam" id="PF02199">
    <property type="entry name" value="SapA"/>
    <property type="match status" value="2"/>
</dbReference>
<dbReference type="InterPro" id="IPR021165">
    <property type="entry name" value="Saposin_chordata"/>
</dbReference>
<feature type="disulfide bond" evidence="14">
    <location>
        <begin position="314"/>
        <end position="378"/>
    </location>
</feature>
<feature type="disulfide bond" evidence="14">
    <location>
        <begin position="342"/>
        <end position="353"/>
    </location>
</feature>
<dbReference type="OrthoDB" id="69496at2759"/>
<comment type="subcellular location">
    <subcellularLocation>
        <location evidence="1">Lysosome</location>
    </subcellularLocation>
    <subcellularLocation>
        <location evidence="2">Secreted</location>
    </subcellularLocation>
</comment>
<feature type="domain" description="Saposin B-type" evidence="15">
    <location>
        <begin position="59"/>
        <end position="142"/>
    </location>
</feature>
<evidence type="ECO:0000256" key="10">
    <source>
        <dbReference type="ARBA" id="ARBA00037231"/>
    </source>
</evidence>
<feature type="domain" description="Saposin A-type" evidence="16">
    <location>
        <begin position="484"/>
        <end position="520"/>
    </location>
</feature>
<gene>
    <name evidence="18" type="primary">psap.L</name>
    <name evidence="18" type="synonym">psap</name>
</gene>
<feature type="disulfide bond" evidence="14">
    <location>
        <begin position="227"/>
        <end position="238"/>
    </location>
</feature>
<dbReference type="InterPro" id="IPR008373">
    <property type="entry name" value="Saposin"/>
</dbReference>
<feature type="domain" description="Saposin B-type" evidence="15">
    <location>
        <begin position="191"/>
        <end position="274"/>
    </location>
</feature>
<dbReference type="GO" id="GO:0016020">
    <property type="term" value="C:membrane"/>
    <property type="evidence" value="ECO:0007669"/>
    <property type="project" value="GOC"/>
</dbReference>
<keyword evidence="4 13" id="KW-0732">Signal</keyword>
<keyword evidence="6 14" id="KW-1015">Disulfide bond</keyword>
<dbReference type="Proteomes" id="UP000186698">
    <property type="component" value="Chromosome 7L"/>
</dbReference>
<evidence type="ECO:0000256" key="2">
    <source>
        <dbReference type="ARBA" id="ARBA00004613"/>
    </source>
</evidence>
<comment type="function">
    <text evidence="9">Saposin-A and saposin-C stimulate the hydrolysis of glucosylceramide by beta-glucosylceramidase (EC 3.2.1.45) and galactosylceramide by beta-galactosylceramidase (EC 3.2.1.46). Saposin-C apparently acts by combining with the enzyme and acidic lipid to form an activated complex, rather than by solubilizing the substrate.</text>
</comment>
<dbReference type="Pfam" id="PF05184">
    <property type="entry name" value="SapB_1"/>
    <property type="match status" value="3"/>
</dbReference>
<dbReference type="SUPFAM" id="SSF47862">
    <property type="entry name" value="Saposin"/>
    <property type="match status" value="4"/>
</dbReference>
<dbReference type="GO" id="GO:0019216">
    <property type="term" value="P:regulation of lipid metabolic process"/>
    <property type="evidence" value="ECO:0000318"/>
    <property type="project" value="GO_Central"/>
</dbReference>
<dbReference type="CTD" id="447436"/>
<accession>A0A8J1L4M5</accession>
<evidence type="ECO:0000256" key="13">
    <source>
        <dbReference type="PIRNR" id="PIRNR002431"/>
    </source>
</evidence>